<dbReference type="Proteomes" id="UP000670475">
    <property type="component" value="Unassembled WGS sequence"/>
</dbReference>
<comment type="caution">
    <text evidence="2">The sequence shown here is derived from an EMBL/GenBank/DDBJ whole genome shotgun (WGS) entry which is preliminary data.</text>
</comment>
<reference evidence="2" key="1">
    <citation type="submission" date="2021-03" db="EMBL/GenBank/DDBJ databases">
        <title>Whole genome sequence of Streptomyces bomunensis MMS17-BM035.</title>
        <authorList>
            <person name="Lee J.H."/>
        </authorList>
    </citation>
    <scope>NUCLEOTIDE SEQUENCE</scope>
    <source>
        <strain evidence="2">MMS17-BM035</strain>
    </source>
</reference>
<dbReference type="GO" id="GO:0000150">
    <property type="term" value="F:DNA strand exchange activity"/>
    <property type="evidence" value="ECO:0007669"/>
    <property type="project" value="InterPro"/>
</dbReference>
<sequence length="105" mass="11596">MTEQVHGYMRAYPGTPDDEIEADQERMRAWAVGRGWELVEVHEETAEGSLAALDELVEALGRTGARSVLVPSFQHLGTNLVLQAHLVDHLLWTRGAEVHSVGAPR</sequence>
<dbReference type="GO" id="GO:0003677">
    <property type="term" value="F:DNA binding"/>
    <property type="evidence" value="ECO:0007669"/>
    <property type="project" value="InterPro"/>
</dbReference>
<protein>
    <submittedName>
        <fullName evidence="2">Recombinase family protein</fullName>
    </submittedName>
</protein>
<proteinExistence type="predicted"/>
<name>A0A940M5S4_9ACTN</name>
<dbReference type="AlphaFoldDB" id="A0A940M5S4"/>
<accession>A0A940M5S4</accession>
<feature type="domain" description="Resolvase/invertase-type recombinase catalytic" evidence="1">
    <location>
        <begin position="7"/>
        <end position="101"/>
    </location>
</feature>
<evidence type="ECO:0000313" key="3">
    <source>
        <dbReference type="Proteomes" id="UP000670475"/>
    </source>
</evidence>
<dbReference type="RefSeq" id="WP_209338439.1">
    <property type="nucleotide sequence ID" value="NZ_JAGIQL010000008.1"/>
</dbReference>
<evidence type="ECO:0000259" key="1">
    <source>
        <dbReference type="Pfam" id="PF00239"/>
    </source>
</evidence>
<dbReference type="EMBL" id="JAGIQL010000008">
    <property type="protein sequence ID" value="MBP0456659.1"/>
    <property type="molecule type" value="Genomic_DNA"/>
</dbReference>
<gene>
    <name evidence="2" type="ORF">JFN87_03960</name>
</gene>
<dbReference type="InterPro" id="IPR006119">
    <property type="entry name" value="Resolv_N"/>
</dbReference>
<evidence type="ECO:0000313" key="2">
    <source>
        <dbReference type="EMBL" id="MBP0456659.1"/>
    </source>
</evidence>
<dbReference type="Pfam" id="PF00239">
    <property type="entry name" value="Resolvase"/>
    <property type="match status" value="1"/>
</dbReference>
<organism evidence="2 3">
    <name type="scientific">Streptomyces montanisoli</name>
    <dbReference type="NCBI Taxonomy" id="2798581"/>
    <lineage>
        <taxon>Bacteria</taxon>
        <taxon>Bacillati</taxon>
        <taxon>Actinomycetota</taxon>
        <taxon>Actinomycetes</taxon>
        <taxon>Kitasatosporales</taxon>
        <taxon>Streptomycetaceae</taxon>
        <taxon>Streptomyces</taxon>
    </lineage>
</organism>
<keyword evidence="3" id="KW-1185">Reference proteome</keyword>